<feature type="transmembrane region" description="Helical" evidence="5">
    <location>
        <begin position="79"/>
        <end position="99"/>
    </location>
</feature>
<organism evidence="8 9">
    <name type="scientific">Caldalkalibacillus horti</name>
    <dbReference type="NCBI Taxonomy" id="77523"/>
    <lineage>
        <taxon>Bacteria</taxon>
        <taxon>Bacillati</taxon>
        <taxon>Bacillota</taxon>
        <taxon>Bacilli</taxon>
        <taxon>Bacillales</taxon>
        <taxon>Bacillaceae</taxon>
        <taxon>Caldalkalibacillus</taxon>
    </lineage>
</organism>
<evidence type="ECO:0000259" key="7">
    <source>
        <dbReference type="Pfam" id="PF00361"/>
    </source>
</evidence>
<feature type="transmembrane region" description="Helical" evidence="5">
    <location>
        <begin position="134"/>
        <end position="153"/>
    </location>
</feature>
<feature type="transmembrane region" description="Helical" evidence="5">
    <location>
        <begin position="288"/>
        <end position="309"/>
    </location>
</feature>
<keyword evidence="5" id="KW-0813">Transport</keyword>
<feature type="transmembrane region" description="Helical" evidence="5">
    <location>
        <begin position="211"/>
        <end position="236"/>
    </location>
</feature>
<evidence type="ECO:0000313" key="9">
    <source>
        <dbReference type="Proteomes" id="UP001235840"/>
    </source>
</evidence>
<gene>
    <name evidence="5" type="primary">nuoN</name>
    <name evidence="8" type="ORF">J2S11_002343</name>
</gene>
<keyword evidence="2 5" id="KW-0812">Transmembrane</keyword>
<keyword evidence="9" id="KW-1185">Reference proteome</keyword>
<dbReference type="HAMAP" id="MF_00445">
    <property type="entry name" value="NDH1_NuoN_1"/>
    <property type="match status" value="1"/>
</dbReference>
<comment type="caution">
    <text evidence="8">The sequence shown here is derived from an EMBL/GenBank/DDBJ whole genome shotgun (WGS) entry which is preliminary data.</text>
</comment>
<dbReference type="RefSeq" id="WP_307394638.1">
    <property type="nucleotide sequence ID" value="NZ_BAAADK010000020.1"/>
</dbReference>
<feature type="transmembrane region" description="Helical" evidence="5">
    <location>
        <begin position="415"/>
        <end position="444"/>
    </location>
</feature>
<evidence type="ECO:0000256" key="3">
    <source>
        <dbReference type="ARBA" id="ARBA00022989"/>
    </source>
</evidence>
<name>A0ABT9VZN7_9BACI</name>
<comment type="function">
    <text evidence="5">NDH-1 shuttles electrons from NADH, via FMN and iron-sulfur (Fe-S) centers, to quinones in the respiratory chain. The immediate electron acceptor for the enzyme in this species is believed to be a menaquinone. Couples the redox reaction to proton translocation (for every two electrons transferred, four hydrogen ions are translocated across the cytoplasmic membrane), and thus conserves the redox energy in a proton gradient.</text>
</comment>
<evidence type="ECO:0000313" key="8">
    <source>
        <dbReference type="EMBL" id="MDQ0166439.1"/>
    </source>
</evidence>
<feature type="transmembrane region" description="Helical" evidence="5">
    <location>
        <begin position="390"/>
        <end position="409"/>
    </location>
</feature>
<feature type="transmembrane region" description="Helical" evidence="5">
    <location>
        <begin position="248"/>
        <end position="276"/>
    </location>
</feature>
<sequence>MDLETLLSYPWRIMAPEFTILGLATFLSLLDLFMKEKVNRKIIAWIGLGGILLAIFFVFQNIGQPVQEILYDTYRLDGFANGFKLLFLGGAALVFIMAMDDYRKNEIEYQGEYYYLMLTGILGAMMLASSADMITMFVGLELLSISSYILVAIKKKNLLSNESAFKYVVSGGIATAVMLYGMSFIYGLTGTTNLFEIANGLNFAFNQGYDFLIYFATILTFVGLAFKISAVPFHMWAPDVYQGAPTPITAFLSVVSKAAGFAMILRFFLVSFLPIYANTGLAPEVGDFFIYDVAFYIGLAAAASMIIGNTVALKQTNIKRLFAYSSIAQAGYILVPLTVVSGILLDVMLYYLLAYLFMNLGAFAIIQTIIRKTGTEDIKGFAGLYHRSPLTALAMTVFLLSLAGLPITAGFFGKYYIFMGSIVAGNIWLPAVMILTSVISYYYYFKIIRQMYMRAGETEEPLRLAPSIGVVVVICLVGTILLGIMPSGAIQFIDTNFNVNEIFQIVNR</sequence>
<keyword evidence="5" id="KW-1003">Cell membrane</keyword>
<protein>
    <recommendedName>
        <fullName evidence="5">NADH-quinone oxidoreductase subunit N</fullName>
        <ecNumber evidence="5">7.1.1.-</ecNumber>
    </recommendedName>
    <alternativeName>
        <fullName evidence="5">NADH dehydrogenase I subunit N</fullName>
    </alternativeName>
    <alternativeName>
        <fullName evidence="5">NDH-1 subunit N</fullName>
    </alternativeName>
</protein>
<feature type="transmembrane region" description="Helical" evidence="5">
    <location>
        <begin position="321"/>
        <end position="344"/>
    </location>
</feature>
<dbReference type="EMBL" id="JAUSTY010000008">
    <property type="protein sequence ID" value="MDQ0166439.1"/>
    <property type="molecule type" value="Genomic_DNA"/>
</dbReference>
<reference evidence="8 9" key="1">
    <citation type="submission" date="2023-07" db="EMBL/GenBank/DDBJ databases">
        <title>Genomic Encyclopedia of Type Strains, Phase IV (KMG-IV): sequencing the most valuable type-strain genomes for metagenomic binning, comparative biology and taxonomic classification.</title>
        <authorList>
            <person name="Goeker M."/>
        </authorList>
    </citation>
    <scope>NUCLEOTIDE SEQUENCE [LARGE SCALE GENOMIC DNA]</scope>
    <source>
        <strain evidence="8 9">DSM 12751</strain>
    </source>
</reference>
<feature type="transmembrane region" description="Helical" evidence="5">
    <location>
        <begin position="350"/>
        <end position="370"/>
    </location>
</feature>
<dbReference type="Pfam" id="PF00361">
    <property type="entry name" value="Proton_antipo_M"/>
    <property type="match status" value="1"/>
</dbReference>
<feature type="transmembrane region" description="Helical" evidence="5">
    <location>
        <begin position="464"/>
        <end position="485"/>
    </location>
</feature>
<keyword evidence="5" id="KW-0874">Quinone</keyword>
<feature type="transmembrane region" description="Helical" evidence="5">
    <location>
        <begin position="42"/>
        <end position="59"/>
    </location>
</feature>
<dbReference type="Proteomes" id="UP001235840">
    <property type="component" value="Unassembled WGS sequence"/>
</dbReference>
<dbReference type="NCBIfam" id="TIGR01770">
    <property type="entry name" value="NDH_I_N"/>
    <property type="match status" value="1"/>
</dbReference>
<keyword evidence="5" id="KW-1278">Translocase</keyword>
<evidence type="ECO:0000256" key="4">
    <source>
        <dbReference type="ARBA" id="ARBA00023136"/>
    </source>
</evidence>
<feature type="transmembrane region" description="Helical" evidence="5">
    <location>
        <begin position="165"/>
        <end position="186"/>
    </location>
</feature>
<keyword evidence="5" id="KW-0520">NAD</keyword>
<evidence type="ECO:0000256" key="1">
    <source>
        <dbReference type="ARBA" id="ARBA00004651"/>
    </source>
</evidence>
<dbReference type="InterPro" id="IPR010096">
    <property type="entry name" value="NADH-Q_OxRdtase_suN/2"/>
</dbReference>
<comment type="similarity">
    <text evidence="5">Belongs to the complex I subunit 2 family.</text>
</comment>
<dbReference type="NCBIfam" id="NF004446">
    <property type="entry name" value="PRK05777.2-4"/>
    <property type="match status" value="1"/>
</dbReference>
<proteinExistence type="inferred from homology"/>
<evidence type="ECO:0000256" key="2">
    <source>
        <dbReference type="ARBA" id="ARBA00022692"/>
    </source>
</evidence>
<dbReference type="PANTHER" id="PTHR22773">
    <property type="entry name" value="NADH DEHYDROGENASE"/>
    <property type="match status" value="1"/>
</dbReference>
<evidence type="ECO:0000256" key="5">
    <source>
        <dbReference type="HAMAP-Rule" id="MF_00445"/>
    </source>
</evidence>
<feature type="domain" description="NADH:quinone oxidoreductase/Mrp antiporter transmembrane" evidence="7">
    <location>
        <begin position="130"/>
        <end position="440"/>
    </location>
</feature>
<feature type="transmembrane region" description="Helical" evidence="5">
    <location>
        <begin position="111"/>
        <end position="128"/>
    </location>
</feature>
<accession>A0ABT9VZN7</accession>
<keyword evidence="3 5" id="KW-1133">Transmembrane helix</keyword>
<dbReference type="InterPro" id="IPR001750">
    <property type="entry name" value="ND/Mrp_TM"/>
</dbReference>
<feature type="transmembrane region" description="Helical" evidence="5">
    <location>
        <begin position="12"/>
        <end position="30"/>
    </location>
</feature>
<comment type="subcellular location">
    <subcellularLocation>
        <location evidence="1 5">Cell membrane</location>
        <topology evidence="1 5">Multi-pass membrane protein</topology>
    </subcellularLocation>
    <subcellularLocation>
        <location evidence="6">Membrane</location>
        <topology evidence="6">Multi-pass membrane protein</topology>
    </subcellularLocation>
</comment>
<dbReference type="EC" id="7.1.1.-" evidence="5"/>
<comment type="subunit">
    <text evidence="5">NDH-1 is composed of 14 different subunits. Subunits NuoA, H, J, K, L, M, N constitute the membrane sector of the complex.</text>
</comment>
<evidence type="ECO:0000256" key="6">
    <source>
        <dbReference type="RuleBase" id="RU000320"/>
    </source>
</evidence>
<keyword evidence="4 5" id="KW-0472">Membrane</keyword>
<comment type="catalytic activity">
    <reaction evidence="5">
        <text>a quinone + NADH + 5 H(+)(in) = a quinol + NAD(+) + 4 H(+)(out)</text>
        <dbReference type="Rhea" id="RHEA:57888"/>
        <dbReference type="ChEBI" id="CHEBI:15378"/>
        <dbReference type="ChEBI" id="CHEBI:24646"/>
        <dbReference type="ChEBI" id="CHEBI:57540"/>
        <dbReference type="ChEBI" id="CHEBI:57945"/>
        <dbReference type="ChEBI" id="CHEBI:132124"/>
    </reaction>
</comment>